<dbReference type="InterPro" id="IPR016072">
    <property type="entry name" value="Skp1_comp_dimer"/>
</dbReference>
<feature type="compositionally biased region" description="Polar residues" evidence="3">
    <location>
        <begin position="17"/>
        <end position="27"/>
    </location>
</feature>
<organism evidence="5 6">
    <name type="scientific">Ditylenchus destructor</name>
    <dbReference type="NCBI Taxonomy" id="166010"/>
    <lineage>
        <taxon>Eukaryota</taxon>
        <taxon>Metazoa</taxon>
        <taxon>Ecdysozoa</taxon>
        <taxon>Nematoda</taxon>
        <taxon>Chromadorea</taxon>
        <taxon>Rhabditida</taxon>
        <taxon>Tylenchina</taxon>
        <taxon>Tylenchomorpha</taxon>
        <taxon>Sphaerularioidea</taxon>
        <taxon>Anguinidae</taxon>
        <taxon>Anguininae</taxon>
        <taxon>Ditylenchus</taxon>
    </lineage>
</organism>
<dbReference type="PANTHER" id="PTHR11165">
    <property type="entry name" value="SKP1"/>
    <property type="match status" value="1"/>
</dbReference>
<keyword evidence="6" id="KW-1185">Reference proteome</keyword>
<name>A0AAD4MV05_9BILA</name>
<evidence type="ECO:0000259" key="4">
    <source>
        <dbReference type="Pfam" id="PF01466"/>
    </source>
</evidence>
<dbReference type="InterPro" id="IPR001232">
    <property type="entry name" value="SKP1-like"/>
</dbReference>
<protein>
    <submittedName>
        <fullName evidence="5">Skp1 family, dimerization domain-containing protein</fullName>
    </submittedName>
</protein>
<dbReference type="GO" id="GO:0006511">
    <property type="term" value="P:ubiquitin-dependent protein catabolic process"/>
    <property type="evidence" value="ECO:0007669"/>
    <property type="project" value="InterPro"/>
</dbReference>
<evidence type="ECO:0000256" key="3">
    <source>
        <dbReference type="SAM" id="MobiDB-lite"/>
    </source>
</evidence>
<dbReference type="SMART" id="SM00512">
    <property type="entry name" value="Skp1"/>
    <property type="match status" value="1"/>
</dbReference>
<evidence type="ECO:0000256" key="2">
    <source>
        <dbReference type="ARBA" id="ARBA00022786"/>
    </source>
</evidence>
<dbReference type="InterPro" id="IPR011333">
    <property type="entry name" value="SKP1/BTB/POZ_sf"/>
</dbReference>
<dbReference type="InterPro" id="IPR016897">
    <property type="entry name" value="SKP1"/>
</dbReference>
<evidence type="ECO:0000256" key="1">
    <source>
        <dbReference type="ARBA" id="ARBA00009993"/>
    </source>
</evidence>
<dbReference type="Pfam" id="PF01466">
    <property type="entry name" value="Skp1"/>
    <property type="match status" value="1"/>
</dbReference>
<dbReference type="SUPFAM" id="SSF54695">
    <property type="entry name" value="POZ domain"/>
    <property type="match status" value="1"/>
</dbReference>
<dbReference type="SUPFAM" id="SSF81382">
    <property type="entry name" value="Skp1 dimerisation domain-like"/>
    <property type="match status" value="1"/>
</dbReference>
<sequence length="189" mass="21592">MAAASTSSALPEDETEPSQSTLALEGPTSSQSMVACKTLNGDIVHVELDVLRQSNTFKQKYDRSKLDAEHFIFHVKEIKTDVFCKVVDWCRHHVGLAEPIVRVDEKGERIWFALTEYEKQFFDVPVDELAELLSAGNYLDIKSLYLYGCQSMAALMKGKSPQELREMLRDSTFLRNSSKRQQQLRKRQT</sequence>
<dbReference type="AlphaFoldDB" id="A0AAD4MV05"/>
<dbReference type="Gene3D" id="3.30.710.10">
    <property type="entry name" value="Potassium Channel Kv1.1, Chain A"/>
    <property type="match status" value="1"/>
</dbReference>
<accession>A0AAD4MV05</accession>
<comment type="similarity">
    <text evidence="1">Belongs to the SKP1 family.</text>
</comment>
<dbReference type="EMBL" id="JAKKPZ010000056">
    <property type="protein sequence ID" value="KAI1705461.1"/>
    <property type="molecule type" value="Genomic_DNA"/>
</dbReference>
<proteinExistence type="inferred from homology"/>
<dbReference type="Proteomes" id="UP001201812">
    <property type="component" value="Unassembled WGS sequence"/>
</dbReference>
<feature type="region of interest" description="Disordered" evidence="3">
    <location>
        <begin position="1"/>
        <end position="27"/>
    </location>
</feature>
<gene>
    <name evidence="5" type="ORF">DdX_13599</name>
</gene>
<comment type="caution">
    <text evidence="5">The sequence shown here is derived from an EMBL/GenBank/DDBJ whole genome shotgun (WGS) entry which is preliminary data.</text>
</comment>
<feature type="domain" description="SKP1 component dimerisation" evidence="4">
    <location>
        <begin position="142"/>
        <end position="168"/>
    </location>
</feature>
<dbReference type="InterPro" id="IPR036296">
    <property type="entry name" value="SKP1-like_dim_sf"/>
</dbReference>
<keyword evidence="2" id="KW-0833">Ubl conjugation pathway</keyword>
<evidence type="ECO:0000313" key="5">
    <source>
        <dbReference type="EMBL" id="KAI1705461.1"/>
    </source>
</evidence>
<reference evidence="5" key="1">
    <citation type="submission" date="2022-01" db="EMBL/GenBank/DDBJ databases">
        <title>Genome Sequence Resource for Two Populations of Ditylenchus destructor, the Migratory Endoparasitic Phytonematode.</title>
        <authorList>
            <person name="Zhang H."/>
            <person name="Lin R."/>
            <person name="Xie B."/>
        </authorList>
    </citation>
    <scope>NUCLEOTIDE SEQUENCE</scope>
    <source>
        <strain evidence="5">BazhouSP</strain>
    </source>
</reference>
<evidence type="ECO:0000313" key="6">
    <source>
        <dbReference type="Proteomes" id="UP001201812"/>
    </source>
</evidence>